<sequence length="56" mass="6014">MAELGGVHSLNSIQLQCTKGRLQGRQKGDLQFILSIISEGRLQGIGLFSLSSLKEG</sequence>
<proteinExistence type="predicted"/>
<dbReference type="AlphaFoldDB" id="A0A2P6P5Y5"/>
<evidence type="ECO:0000313" key="2">
    <source>
        <dbReference type="Proteomes" id="UP000238479"/>
    </source>
</evidence>
<comment type="caution">
    <text evidence="1">The sequence shown here is derived from an EMBL/GenBank/DDBJ whole genome shotgun (WGS) entry which is preliminary data.</text>
</comment>
<name>A0A2P6P5Y5_ROSCH</name>
<dbReference type="EMBL" id="PDCK01000045">
    <property type="protein sequence ID" value="PRQ17345.1"/>
    <property type="molecule type" value="Genomic_DNA"/>
</dbReference>
<gene>
    <name evidence="1" type="ORF">RchiOBHm_Chr7g0193941</name>
</gene>
<dbReference type="Proteomes" id="UP000238479">
    <property type="component" value="Chromosome 7"/>
</dbReference>
<organism evidence="1 2">
    <name type="scientific">Rosa chinensis</name>
    <name type="common">China rose</name>
    <dbReference type="NCBI Taxonomy" id="74649"/>
    <lineage>
        <taxon>Eukaryota</taxon>
        <taxon>Viridiplantae</taxon>
        <taxon>Streptophyta</taxon>
        <taxon>Embryophyta</taxon>
        <taxon>Tracheophyta</taxon>
        <taxon>Spermatophyta</taxon>
        <taxon>Magnoliopsida</taxon>
        <taxon>eudicotyledons</taxon>
        <taxon>Gunneridae</taxon>
        <taxon>Pentapetalae</taxon>
        <taxon>rosids</taxon>
        <taxon>fabids</taxon>
        <taxon>Rosales</taxon>
        <taxon>Rosaceae</taxon>
        <taxon>Rosoideae</taxon>
        <taxon>Rosoideae incertae sedis</taxon>
        <taxon>Rosa</taxon>
    </lineage>
</organism>
<protein>
    <submittedName>
        <fullName evidence="1">Uncharacterized protein</fullName>
    </submittedName>
</protein>
<accession>A0A2P6P5Y5</accession>
<keyword evidence="2" id="KW-1185">Reference proteome</keyword>
<evidence type="ECO:0000313" key="1">
    <source>
        <dbReference type="EMBL" id="PRQ17345.1"/>
    </source>
</evidence>
<dbReference type="Gramene" id="PRQ17345">
    <property type="protein sequence ID" value="PRQ17345"/>
    <property type="gene ID" value="RchiOBHm_Chr7g0193941"/>
</dbReference>
<reference evidence="1 2" key="1">
    <citation type="journal article" date="2018" name="Nat. Genet.">
        <title>The Rosa genome provides new insights in the design of modern roses.</title>
        <authorList>
            <person name="Bendahmane M."/>
        </authorList>
    </citation>
    <scope>NUCLEOTIDE SEQUENCE [LARGE SCALE GENOMIC DNA]</scope>
    <source>
        <strain evidence="2">cv. Old Blush</strain>
    </source>
</reference>